<dbReference type="SUPFAM" id="SSF47616">
    <property type="entry name" value="GST C-terminal domain-like"/>
    <property type="match status" value="1"/>
</dbReference>
<proteinExistence type="inferred from homology"/>
<dbReference type="PROSITE" id="PS50405">
    <property type="entry name" value="GST_CTER"/>
    <property type="match status" value="1"/>
</dbReference>
<feature type="domain" description="GST C-terminal" evidence="4">
    <location>
        <begin position="86"/>
        <end position="206"/>
    </location>
</feature>
<keyword evidence="6" id="KW-1185">Reference proteome</keyword>
<dbReference type="InterPro" id="IPR036249">
    <property type="entry name" value="Thioredoxin-like_sf"/>
</dbReference>
<evidence type="ECO:0000313" key="6">
    <source>
        <dbReference type="Proteomes" id="UP000237682"/>
    </source>
</evidence>
<reference evidence="5 6" key="1">
    <citation type="submission" date="2018-02" db="EMBL/GenBank/DDBJ databases">
        <title>Whole genome sequencing of endophytic bacterium.</title>
        <authorList>
            <person name="Eedara R."/>
            <person name="Podile A.R."/>
        </authorList>
    </citation>
    <scope>NUCLEOTIDE SEQUENCE [LARGE SCALE GENOMIC DNA]</scope>
    <source>
        <strain evidence="5 6">RP1T</strain>
    </source>
</reference>
<feature type="domain" description="GST N-terminal" evidence="3">
    <location>
        <begin position="1"/>
        <end position="81"/>
    </location>
</feature>
<dbReference type="Gene3D" id="1.20.1050.10">
    <property type="match status" value="1"/>
</dbReference>
<dbReference type="Pfam" id="PF13409">
    <property type="entry name" value="GST_N_2"/>
    <property type="match status" value="1"/>
</dbReference>
<dbReference type="AlphaFoldDB" id="A0A2S9Q416"/>
<dbReference type="InterPro" id="IPR004045">
    <property type="entry name" value="Glutathione_S-Trfase_N"/>
</dbReference>
<protein>
    <submittedName>
        <fullName evidence="5">Glutathione S-transferase</fullName>
    </submittedName>
</protein>
<name>A0A2S9Q416_9HYPH</name>
<sequence>MLKIWGRTNSSNVKKVLWCAEELGLDYERIDAGGAFGVVNDPAYRALNPNGLVPCIEDDGFVLWESNAVVRYLAEGDPERRLVPSSRQDKASAERWMDWTTSTIAGPFRDVFWNVVRRTAQDRVETELSRGLDSCGRLLAIADKALAGQAYLSGEKFGIGDIPLGCLAYGWFNMPIERPDLPHLAAWYERLTERPAYRRAVMIPLT</sequence>
<dbReference type="PROSITE" id="PS50404">
    <property type="entry name" value="GST_NTER"/>
    <property type="match status" value="1"/>
</dbReference>
<dbReference type="FunFam" id="3.40.30.10:FF:000039">
    <property type="entry name" value="Glutathione S-transferase domain"/>
    <property type="match status" value="1"/>
</dbReference>
<gene>
    <name evidence="5" type="ORF">C5L14_28970</name>
</gene>
<dbReference type="CDD" id="cd03180">
    <property type="entry name" value="GST_C_2"/>
    <property type="match status" value="1"/>
</dbReference>
<dbReference type="SUPFAM" id="SSF52833">
    <property type="entry name" value="Thioredoxin-like"/>
    <property type="match status" value="1"/>
</dbReference>
<evidence type="ECO:0000256" key="1">
    <source>
        <dbReference type="ARBA" id="ARBA00007409"/>
    </source>
</evidence>
<evidence type="ECO:0000313" key="5">
    <source>
        <dbReference type="EMBL" id="PRH84108.1"/>
    </source>
</evidence>
<dbReference type="Pfam" id="PF00043">
    <property type="entry name" value="GST_C"/>
    <property type="match status" value="1"/>
</dbReference>
<comment type="similarity">
    <text evidence="1">Belongs to the GST superfamily.</text>
</comment>
<evidence type="ECO:0000259" key="4">
    <source>
        <dbReference type="PROSITE" id="PS50405"/>
    </source>
</evidence>
<evidence type="ECO:0000256" key="2">
    <source>
        <dbReference type="ARBA" id="ARBA00022679"/>
    </source>
</evidence>
<dbReference type="EMBL" id="PUEJ01000016">
    <property type="protein sequence ID" value="PRH84108.1"/>
    <property type="molecule type" value="Genomic_DNA"/>
</dbReference>
<dbReference type="PANTHER" id="PTHR44051">
    <property type="entry name" value="GLUTATHIONE S-TRANSFERASE-RELATED"/>
    <property type="match status" value="1"/>
</dbReference>
<dbReference type="Proteomes" id="UP000237682">
    <property type="component" value="Unassembled WGS sequence"/>
</dbReference>
<dbReference type="Gene3D" id="3.40.30.10">
    <property type="entry name" value="Glutaredoxin"/>
    <property type="match status" value="1"/>
</dbReference>
<keyword evidence="2 5" id="KW-0808">Transferase</keyword>
<dbReference type="InterPro" id="IPR010987">
    <property type="entry name" value="Glutathione-S-Trfase_C-like"/>
</dbReference>
<dbReference type="CDD" id="cd03047">
    <property type="entry name" value="GST_N_2"/>
    <property type="match status" value="1"/>
</dbReference>
<dbReference type="InterPro" id="IPR036282">
    <property type="entry name" value="Glutathione-S-Trfase_C_sf"/>
</dbReference>
<dbReference type="SFLD" id="SFLDG00358">
    <property type="entry name" value="Main_(cytGST)"/>
    <property type="match status" value="1"/>
</dbReference>
<organism evidence="5 6">
    <name type="scientific">Labrys okinawensis</name>
    <dbReference type="NCBI Taxonomy" id="346911"/>
    <lineage>
        <taxon>Bacteria</taxon>
        <taxon>Pseudomonadati</taxon>
        <taxon>Pseudomonadota</taxon>
        <taxon>Alphaproteobacteria</taxon>
        <taxon>Hyphomicrobiales</taxon>
        <taxon>Xanthobacteraceae</taxon>
        <taxon>Labrys</taxon>
    </lineage>
</organism>
<dbReference type="OrthoDB" id="9810080at2"/>
<dbReference type="RefSeq" id="WP_105865535.1">
    <property type="nucleotide sequence ID" value="NZ_PUEJ01000016.1"/>
</dbReference>
<accession>A0A2S9Q416</accession>
<dbReference type="InterPro" id="IPR040079">
    <property type="entry name" value="Glutathione_S-Trfase"/>
</dbReference>
<evidence type="ECO:0000259" key="3">
    <source>
        <dbReference type="PROSITE" id="PS50404"/>
    </source>
</evidence>
<dbReference type="PANTHER" id="PTHR44051:SF19">
    <property type="entry name" value="DISULFIDE-BOND OXIDOREDUCTASE YFCG"/>
    <property type="match status" value="1"/>
</dbReference>
<dbReference type="GO" id="GO:0016740">
    <property type="term" value="F:transferase activity"/>
    <property type="evidence" value="ECO:0007669"/>
    <property type="project" value="UniProtKB-KW"/>
</dbReference>
<dbReference type="SFLD" id="SFLDS00019">
    <property type="entry name" value="Glutathione_Transferase_(cytos"/>
    <property type="match status" value="1"/>
</dbReference>
<dbReference type="InterPro" id="IPR004046">
    <property type="entry name" value="GST_C"/>
</dbReference>
<comment type="caution">
    <text evidence="5">The sequence shown here is derived from an EMBL/GenBank/DDBJ whole genome shotgun (WGS) entry which is preliminary data.</text>
</comment>
<dbReference type="SFLD" id="SFLDG01150">
    <property type="entry name" value="Main.1:_Beta-like"/>
    <property type="match status" value="1"/>
</dbReference>